<keyword evidence="5" id="KW-1185">Reference proteome</keyword>
<gene>
    <name evidence="4" type="ORF">EVOR1521_LOCUS27082</name>
</gene>
<accession>A0AA36JFG0</accession>
<feature type="chain" id="PRO_5041200536" description="DUF4079 domain-containing protein" evidence="3">
    <location>
        <begin position="23"/>
        <end position="251"/>
    </location>
</feature>
<feature type="transmembrane region" description="Helical" evidence="2">
    <location>
        <begin position="12"/>
        <end position="30"/>
    </location>
</feature>
<protein>
    <recommendedName>
        <fullName evidence="6">DUF4079 domain-containing protein</fullName>
    </recommendedName>
</protein>
<dbReference type="PANTHER" id="PTHR34679">
    <property type="match status" value="1"/>
</dbReference>
<feature type="compositionally biased region" description="Basic and acidic residues" evidence="1">
    <location>
        <begin position="114"/>
        <end position="124"/>
    </location>
</feature>
<keyword evidence="2" id="KW-0472">Membrane</keyword>
<sequence>MARTPRARARLLGCGIAAAAVCCPLGFVPAPGATPTAPTREAAAAAAVVVAAVPAEAWAKGGQWGPLEGKASSLVHPIMMATLFFVTLYTGYLGWQSRQVRTLGAEVSGLRKQLPKDPEKEESSATKSLRQQISELDSERKQLIKGNFRDNHFALSSLILGGGIFFTLYGVFNTWFRAEKLFPGPHLFAGAGIVACWALSAALVPYMEKGNEGARTAHIGLNCVNLLLFAWQLPTGFEIAQKVWGLEIAWF</sequence>
<reference evidence="4" key="1">
    <citation type="submission" date="2023-08" db="EMBL/GenBank/DDBJ databases">
        <authorList>
            <person name="Chen Y."/>
            <person name="Shah S."/>
            <person name="Dougan E. K."/>
            <person name="Thang M."/>
            <person name="Chan C."/>
        </authorList>
    </citation>
    <scope>NUCLEOTIDE SEQUENCE</scope>
</reference>
<organism evidence="4 5">
    <name type="scientific">Effrenium voratum</name>
    <dbReference type="NCBI Taxonomy" id="2562239"/>
    <lineage>
        <taxon>Eukaryota</taxon>
        <taxon>Sar</taxon>
        <taxon>Alveolata</taxon>
        <taxon>Dinophyceae</taxon>
        <taxon>Suessiales</taxon>
        <taxon>Symbiodiniaceae</taxon>
        <taxon>Effrenium</taxon>
    </lineage>
</organism>
<feature type="transmembrane region" description="Helical" evidence="2">
    <location>
        <begin position="74"/>
        <end position="95"/>
    </location>
</feature>
<dbReference type="EMBL" id="CAUJNA010003551">
    <property type="protein sequence ID" value="CAJ1404684.1"/>
    <property type="molecule type" value="Genomic_DNA"/>
</dbReference>
<evidence type="ECO:0000256" key="1">
    <source>
        <dbReference type="SAM" id="MobiDB-lite"/>
    </source>
</evidence>
<feature type="transmembrane region" description="Helical" evidence="2">
    <location>
        <begin position="153"/>
        <end position="175"/>
    </location>
</feature>
<dbReference type="PANTHER" id="PTHR34679:SF2">
    <property type="entry name" value="OS02G0122500 PROTEIN"/>
    <property type="match status" value="1"/>
</dbReference>
<dbReference type="Pfam" id="PF13301">
    <property type="entry name" value="DUF4079"/>
    <property type="match status" value="1"/>
</dbReference>
<keyword evidence="2" id="KW-1133">Transmembrane helix</keyword>
<proteinExistence type="predicted"/>
<dbReference type="InterPro" id="IPR025067">
    <property type="entry name" value="DUF4079"/>
</dbReference>
<name>A0AA36JFG0_9DINO</name>
<keyword evidence="3" id="KW-0732">Signal</keyword>
<dbReference type="AlphaFoldDB" id="A0AA36JFG0"/>
<comment type="caution">
    <text evidence="4">The sequence shown here is derived from an EMBL/GenBank/DDBJ whole genome shotgun (WGS) entry which is preliminary data.</text>
</comment>
<evidence type="ECO:0000256" key="2">
    <source>
        <dbReference type="SAM" id="Phobius"/>
    </source>
</evidence>
<feature type="transmembrane region" description="Helical" evidence="2">
    <location>
        <begin position="187"/>
        <end position="206"/>
    </location>
</feature>
<dbReference type="Proteomes" id="UP001178507">
    <property type="component" value="Unassembled WGS sequence"/>
</dbReference>
<evidence type="ECO:0000256" key="3">
    <source>
        <dbReference type="SAM" id="SignalP"/>
    </source>
</evidence>
<feature type="signal peptide" evidence="3">
    <location>
        <begin position="1"/>
        <end position="22"/>
    </location>
</feature>
<keyword evidence="2" id="KW-0812">Transmembrane</keyword>
<evidence type="ECO:0000313" key="4">
    <source>
        <dbReference type="EMBL" id="CAJ1404684.1"/>
    </source>
</evidence>
<evidence type="ECO:0000313" key="5">
    <source>
        <dbReference type="Proteomes" id="UP001178507"/>
    </source>
</evidence>
<feature type="region of interest" description="Disordered" evidence="1">
    <location>
        <begin position="111"/>
        <end position="131"/>
    </location>
</feature>
<evidence type="ECO:0008006" key="6">
    <source>
        <dbReference type="Google" id="ProtNLM"/>
    </source>
</evidence>